<gene>
    <name evidence="1" type="ORF">C7B82_15275</name>
</gene>
<dbReference type="AlphaFoldDB" id="A0A2T1E4S8"/>
<protein>
    <submittedName>
        <fullName evidence="1">Uncharacterized protein</fullName>
    </submittedName>
</protein>
<keyword evidence="2" id="KW-1185">Reference proteome</keyword>
<name>A0A2T1E4S8_9CYAN</name>
<comment type="caution">
    <text evidence="1">The sequence shown here is derived from an EMBL/GenBank/DDBJ whole genome shotgun (WGS) entry which is preliminary data.</text>
</comment>
<dbReference type="RefSeq" id="WP_106257157.1">
    <property type="nucleotide sequence ID" value="NZ_CAWNSW010000089.1"/>
</dbReference>
<accession>A0A2T1E4S8</accession>
<organism evidence="1 2">
    <name type="scientific">Stenomitos frigidus ULC18</name>
    <dbReference type="NCBI Taxonomy" id="2107698"/>
    <lineage>
        <taxon>Bacteria</taxon>
        <taxon>Bacillati</taxon>
        <taxon>Cyanobacteriota</taxon>
        <taxon>Cyanophyceae</taxon>
        <taxon>Leptolyngbyales</taxon>
        <taxon>Leptolyngbyaceae</taxon>
        <taxon>Stenomitos</taxon>
    </lineage>
</organism>
<reference evidence="1 2" key="2">
    <citation type="submission" date="2018-03" db="EMBL/GenBank/DDBJ databases">
        <title>The ancient ancestry and fast evolution of plastids.</title>
        <authorList>
            <person name="Moore K.R."/>
            <person name="Magnabosco C."/>
            <person name="Momper L."/>
            <person name="Gold D.A."/>
            <person name="Bosak T."/>
            <person name="Fournier G.P."/>
        </authorList>
    </citation>
    <scope>NUCLEOTIDE SEQUENCE [LARGE SCALE GENOMIC DNA]</scope>
    <source>
        <strain evidence="1 2">ULC18</strain>
    </source>
</reference>
<evidence type="ECO:0000313" key="1">
    <source>
        <dbReference type="EMBL" id="PSB27747.1"/>
    </source>
</evidence>
<reference evidence="2" key="1">
    <citation type="submission" date="2018-02" db="EMBL/GenBank/DDBJ databases">
        <authorList>
            <person name="Moore K."/>
            <person name="Momper L."/>
        </authorList>
    </citation>
    <scope>NUCLEOTIDE SEQUENCE [LARGE SCALE GENOMIC DNA]</scope>
    <source>
        <strain evidence="2">ULC18</strain>
    </source>
</reference>
<dbReference type="Pfam" id="PF18506">
    <property type="entry name" value="RelB-like"/>
    <property type="match status" value="1"/>
</dbReference>
<dbReference type="InterPro" id="IPR049537">
    <property type="entry name" value="RelB-like"/>
</dbReference>
<evidence type="ECO:0000313" key="2">
    <source>
        <dbReference type="Proteomes" id="UP000239576"/>
    </source>
</evidence>
<dbReference type="EMBL" id="PVWK01000084">
    <property type="protein sequence ID" value="PSB27747.1"/>
    <property type="molecule type" value="Genomic_DNA"/>
</dbReference>
<dbReference type="Proteomes" id="UP000239576">
    <property type="component" value="Unassembled WGS sequence"/>
</dbReference>
<sequence length="70" mass="8218">MLEIRKHYVFDENQHPIAVQIAIADFEHIEEILEDFGLVKLMEATEDSERLSKVDALAYYRSLKEQHVDS</sequence>
<proteinExistence type="predicted"/>
<dbReference type="Gene3D" id="6.10.250.2100">
    <property type="match status" value="1"/>
</dbReference>
<dbReference type="OrthoDB" id="428066at2"/>